<evidence type="ECO:0000256" key="1">
    <source>
        <dbReference type="SAM" id="MobiDB-lite"/>
    </source>
</evidence>
<reference evidence="3 4" key="1">
    <citation type="journal article" date="2023" name="Commun. Biol.">
        <title>Genome analysis of Parmales, the sister group of diatoms, reveals the evolutionary specialization of diatoms from phago-mixotrophs to photoautotrophs.</title>
        <authorList>
            <person name="Ban H."/>
            <person name="Sato S."/>
            <person name="Yoshikawa S."/>
            <person name="Yamada K."/>
            <person name="Nakamura Y."/>
            <person name="Ichinomiya M."/>
            <person name="Sato N."/>
            <person name="Blanc-Mathieu R."/>
            <person name="Endo H."/>
            <person name="Kuwata A."/>
            <person name="Ogata H."/>
        </authorList>
    </citation>
    <scope>NUCLEOTIDE SEQUENCE [LARGE SCALE GENOMIC DNA]</scope>
</reference>
<evidence type="ECO:0000259" key="2">
    <source>
        <dbReference type="Pfam" id="PF01852"/>
    </source>
</evidence>
<gene>
    <name evidence="3" type="ORF">TeGR_g11762</name>
</gene>
<dbReference type="EMBL" id="BRYB01002195">
    <property type="protein sequence ID" value="GMI41024.1"/>
    <property type="molecule type" value="Genomic_DNA"/>
</dbReference>
<dbReference type="InterPro" id="IPR002913">
    <property type="entry name" value="START_lipid-bd_dom"/>
</dbReference>
<dbReference type="SUPFAM" id="SSF55961">
    <property type="entry name" value="Bet v1-like"/>
    <property type="match status" value="1"/>
</dbReference>
<evidence type="ECO:0000313" key="3">
    <source>
        <dbReference type="EMBL" id="GMI41024.1"/>
    </source>
</evidence>
<dbReference type="Pfam" id="PF01852">
    <property type="entry name" value="START"/>
    <property type="match status" value="1"/>
</dbReference>
<sequence>FLSVSHPGYPPLDNLAPGSPGGRKSKLYTRAFQNMILDFQEEPVPGGAGGEARTRVTCYMQVDLGGYIPRWLFKRTVGRTGVMAFKALREQAVKMSGRGSGGGGRRWWQVWKRKDGEF</sequence>
<feature type="region of interest" description="Disordered" evidence="1">
    <location>
        <begin position="1"/>
        <end position="24"/>
    </location>
</feature>
<dbReference type="InterPro" id="IPR023393">
    <property type="entry name" value="START-like_dom_sf"/>
</dbReference>
<accession>A0ABQ6N669</accession>
<feature type="domain" description="START" evidence="2">
    <location>
        <begin position="48"/>
        <end position="89"/>
    </location>
</feature>
<dbReference type="Gene3D" id="3.30.530.20">
    <property type="match status" value="1"/>
</dbReference>
<dbReference type="Proteomes" id="UP001165060">
    <property type="component" value="Unassembled WGS sequence"/>
</dbReference>
<name>A0ABQ6N669_9STRA</name>
<keyword evidence="4" id="KW-1185">Reference proteome</keyword>
<feature type="non-terminal residue" evidence="3">
    <location>
        <position position="1"/>
    </location>
</feature>
<comment type="caution">
    <text evidence="3">The sequence shown here is derived from an EMBL/GenBank/DDBJ whole genome shotgun (WGS) entry which is preliminary data.</text>
</comment>
<evidence type="ECO:0000313" key="4">
    <source>
        <dbReference type="Proteomes" id="UP001165060"/>
    </source>
</evidence>
<protein>
    <recommendedName>
        <fullName evidence="2">START domain-containing protein</fullName>
    </recommendedName>
</protein>
<organism evidence="3 4">
    <name type="scientific">Tetraparma gracilis</name>
    <dbReference type="NCBI Taxonomy" id="2962635"/>
    <lineage>
        <taxon>Eukaryota</taxon>
        <taxon>Sar</taxon>
        <taxon>Stramenopiles</taxon>
        <taxon>Ochrophyta</taxon>
        <taxon>Bolidophyceae</taxon>
        <taxon>Parmales</taxon>
        <taxon>Triparmaceae</taxon>
        <taxon>Tetraparma</taxon>
    </lineage>
</organism>
<proteinExistence type="predicted"/>